<dbReference type="AlphaFoldDB" id="A0A9D3Y740"/>
<organism evidence="2 3">
    <name type="scientific">Dreissena polymorpha</name>
    <name type="common">Zebra mussel</name>
    <name type="synonym">Mytilus polymorpha</name>
    <dbReference type="NCBI Taxonomy" id="45954"/>
    <lineage>
        <taxon>Eukaryota</taxon>
        <taxon>Metazoa</taxon>
        <taxon>Spiralia</taxon>
        <taxon>Lophotrochozoa</taxon>
        <taxon>Mollusca</taxon>
        <taxon>Bivalvia</taxon>
        <taxon>Autobranchia</taxon>
        <taxon>Heteroconchia</taxon>
        <taxon>Euheterodonta</taxon>
        <taxon>Imparidentia</taxon>
        <taxon>Neoheterodontei</taxon>
        <taxon>Myida</taxon>
        <taxon>Dreissenoidea</taxon>
        <taxon>Dreissenidae</taxon>
        <taxon>Dreissena</taxon>
    </lineage>
</organism>
<comment type="caution">
    <text evidence="2">The sequence shown here is derived from an EMBL/GenBank/DDBJ whole genome shotgun (WGS) entry which is preliminary data.</text>
</comment>
<gene>
    <name evidence="2" type="ORF">DPMN_082126</name>
</gene>
<dbReference type="PROSITE" id="PS50883">
    <property type="entry name" value="EAL"/>
    <property type="match status" value="1"/>
</dbReference>
<accession>A0A9D3Y740</accession>
<keyword evidence="3" id="KW-1185">Reference proteome</keyword>
<reference evidence="2" key="1">
    <citation type="journal article" date="2019" name="bioRxiv">
        <title>The Genome of the Zebra Mussel, Dreissena polymorpha: A Resource for Invasive Species Research.</title>
        <authorList>
            <person name="McCartney M.A."/>
            <person name="Auch B."/>
            <person name="Kono T."/>
            <person name="Mallez S."/>
            <person name="Zhang Y."/>
            <person name="Obille A."/>
            <person name="Becker A."/>
            <person name="Abrahante J.E."/>
            <person name="Garbe J."/>
            <person name="Badalamenti J.P."/>
            <person name="Herman A."/>
            <person name="Mangelson H."/>
            <person name="Liachko I."/>
            <person name="Sullivan S."/>
            <person name="Sone E.D."/>
            <person name="Koren S."/>
            <person name="Silverstein K.A.T."/>
            <person name="Beckman K.B."/>
            <person name="Gohl D.M."/>
        </authorList>
    </citation>
    <scope>NUCLEOTIDE SEQUENCE</scope>
    <source>
        <strain evidence="2">Duluth1</strain>
        <tissue evidence="2">Whole animal</tissue>
    </source>
</reference>
<name>A0A9D3Y740_DREPO</name>
<dbReference type="Proteomes" id="UP000828390">
    <property type="component" value="Unassembled WGS sequence"/>
</dbReference>
<protein>
    <recommendedName>
        <fullName evidence="1">EAL domain-containing protein</fullName>
    </recommendedName>
</protein>
<feature type="domain" description="EAL" evidence="1">
    <location>
        <begin position="1"/>
        <end position="61"/>
    </location>
</feature>
<dbReference type="InterPro" id="IPR001633">
    <property type="entry name" value="EAL_dom"/>
</dbReference>
<evidence type="ECO:0000313" key="2">
    <source>
        <dbReference type="EMBL" id="KAH3694685.1"/>
    </source>
</evidence>
<reference evidence="2" key="2">
    <citation type="submission" date="2020-11" db="EMBL/GenBank/DDBJ databases">
        <authorList>
            <person name="McCartney M.A."/>
            <person name="Auch B."/>
            <person name="Kono T."/>
            <person name="Mallez S."/>
            <person name="Becker A."/>
            <person name="Gohl D.M."/>
            <person name="Silverstein K.A.T."/>
            <person name="Koren S."/>
            <person name="Bechman K.B."/>
            <person name="Herman A."/>
            <person name="Abrahante J.E."/>
            <person name="Garbe J."/>
        </authorList>
    </citation>
    <scope>NUCLEOTIDE SEQUENCE</scope>
    <source>
        <strain evidence="2">Duluth1</strain>
        <tissue evidence="2">Whole animal</tissue>
    </source>
</reference>
<evidence type="ECO:0000313" key="3">
    <source>
        <dbReference type="Proteomes" id="UP000828390"/>
    </source>
</evidence>
<dbReference type="EMBL" id="JAIWYP010000016">
    <property type="protein sequence ID" value="KAH3694685.1"/>
    <property type="molecule type" value="Genomic_DNA"/>
</dbReference>
<evidence type="ECO:0000259" key="1">
    <source>
        <dbReference type="PROSITE" id="PS50883"/>
    </source>
</evidence>
<sequence>MHVVFQIIVLSNVGSGVNAVSRVGKEFKPDSRKMENVFLQYHAKTTLVPVVLTTLVATSVA</sequence>
<proteinExistence type="predicted"/>